<sequence>MNHHGMLHRHAHLGAYKAARLLVFLDGLHDLLVPPDQTDDPQWIHHVVIRDNAMEEACGHVSVEACLQPRIALVGLPQSAPQRAAGDGFVLRLTHRAPLLLIVHFLLVWIERTHLQRHRHKDKCVHARTHRIAPSVTECKRGRPLILSRREWACWGIRGGLWVVQKMEGIEGWTARERVRSVARDNKPAGVDVLPPYLTLHTVFFLLPSSCRKVHGKGLQSGEEHAGVEDFVSSEEIQRKPEKQQRQGEERKRGGQERSEGEVETV</sequence>
<dbReference type="AlphaFoldDB" id="A0A9N7VDM8"/>
<feature type="region of interest" description="Disordered" evidence="1">
    <location>
        <begin position="216"/>
        <end position="266"/>
    </location>
</feature>
<proteinExistence type="predicted"/>
<dbReference type="Proteomes" id="UP001153269">
    <property type="component" value="Unassembled WGS sequence"/>
</dbReference>
<keyword evidence="3" id="KW-1185">Reference proteome</keyword>
<comment type="caution">
    <text evidence="2">The sequence shown here is derived from an EMBL/GenBank/DDBJ whole genome shotgun (WGS) entry which is preliminary data.</text>
</comment>
<name>A0A9N7VDM8_PLEPL</name>
<dbReference type="EMBL" id="CADEAL010003994">
    <property type="protein sequence ID" value="CAB1448968.1"/>
    <property type="molecule type" value="Genomic_DNA"/>
</dbReference>
<evidence type="ECO:0000313" key="2">
    <source>
        <dbReference type="EMBL" id="CAB1448968.1"/>
    </source>
</evidence>
<protein>
    <submittedName>
        <fullName evidence="2">Uncharacterized protein</fullName>
    </submittedName>
</protein>
<organism evidence="2 3">
    <name type="scientific">Pleuronectes platessa</name>
    <name type="common">European plaice</name>
    <dbReference type="NCBI Taxonomy" id="8262"/>
    <lineage>
        <taxon>Eukaryota</taxon>
        <taxon>Metazoa</taxon>
        <taxon>Chordata</taxon>
        <taxon>Craniata</taxon>
        <taxon>Vertebrata</taxon>
        <taxon>Euteleostomi</taxon>
        <taxon>Actinopterygii</taxon>
        <taxon>Neopterygii</taxon>
        <taxon>Teleostei</taxon>
        <taxon>Neoteleostei</taxon>
        <taxon>Acanthomorphata</taxon>
        <taxon>Carangaria</taxon>
        <taxon>Pleuronectiformes</taxon>
        <taxon>Pleuronectoidei</taxon>
        <taxon>Pleuronectidae</taxon>
        <taxon>Pleuronectes</taxon>
    </lineage>
</organism>
<evidence type="ECO:0000256" key="1">
    <source>
        <dbReference type="SAM" id="MobiDB-lite"/>
    </source>
</evidence>
<reference evidence="2" key="1">
    <citation type="submission" date="2020-03" db="EMBL/GenBank/DDBJ databases">
        <authorList>
            <person name="Weist P."/>
        </authorList>
    </citation>
    <scope>NUCLEOTIDE SEQUENCE</scope>
</reference>
<feature type="compositionally biased region" description="Basic and acidic residues" evidence="1">
    <location>
        <begin position="236"/>
        <end position="266"/>
    </location>
</feature>
<gene>
    <name evidence="2" type="ORF">PLEPLA_LOCUS36618</name>
</gene>
<accession>A0A9N7VDM8</accession>
<evidence type="ECO:0000313" key="3">
    <source>
        <dbReference type="Proteomes" id="UP001153269"/>
    </source>
</evidence>